<feature type="domain" description="Reverse transcriptase zinc-binding" evidence="2">
    <location>
        <begin position="182"/>
        <end position="249"/>
    </location>
</feature>
<sequence>MGVIDLEDESIDVEILNFVTVSNDHFHTALETSNPSALRETVVEVPNVNWEDIGMHIVQYPMEHLEKFKKFEMSPSKAILFYGPSGCGRTLLAKAIANECQANFICVKGLELLTMWFGGVRLMSMKFFTRHVSLHFVSFSLMNLAQLVPMAAVDRVLNQLLSFFSLAGYKLRVGVSFGPVERCWSVIARYKGLPRVPTFLWLAYLGKLMTNGERFRRHLTLDCCCIVCGAVLEDVDHVLRRCPPAYMLWCSLIRSMLLMFSLGFPLKSGLWSILLKLGSLREIMLIGTCYLEV</sequence>
<dbReference type="Proteomes" id="UP001472677">
    <property type="component" value="Unassembled WGS sequence"/>
</dbReference>
<proteinExistence type="predicted"/>
<accession>A0ABR2DFZ5</accession>
<dbReference type="PANTHER" id="PTHR23077">
    <property type="entry name" value="AAA-FAMILY ATPASE"/>
    <property type="match status" value="1"/>
</dbReference>
<evidence type="ECO:0000313" key="3">
    <source>
        <dbReference type="EMBL" id="KAK8537855.1"/>
    </source>
</evidence>
<dbReference type="Pfam" id="PF13966">
    <property type="entry name" value="zf-RVT"/>
    <property type="match status" value="1"/>
</dbReference>
<evidence type="ECO:0000259" key="2">
    <source>
        <dbReference type="Pfam" id="PF13966"/>
    </source>
</evidence>
<dbReference type="EMBL" id="JBBPBM010000028">
    <property type="protein sequence ID" value="KAK8537855.1"/>
    <property type="molecule type" value="Genomic_DNA"/>
</dbReference>
<comment type="caution">
    <text evidence="3">The sequence shown here is derived from an EMBL/GenBank/DDBJ whole genome shotgun (WGS) entry which is preliminary data.</text>
</comment>
<dbReference type="SUPFAM" id="SSF52540">
    <property type="entry name" value="P-loop containing nucleoside triphosphate hydrolases"/>
    <property type="match status" value="2"/>
</dbReference>
<dbReference type="InterPro" id="IPR026960">
    <property type="entry name" value="RVT-Znf"/>
</dbReference>
<dbReference type="InterPro" id="IPR027417">
    <property type="entry name" value="P-loop_NTPase"/>
</dbReference>
<dbReference type="InterPro" id="IPR003959">
    <property type="entry name" value="ATPase_AAA_core"/>
</dbReference>
<protein>
    <submittedName>
        <fullName evidence="3">Uncharacterized protein</fullName>
    </submittedName>
</protein>
<keyword evidence="4" id="KW-1185">Reference proteome</keyword>
<dbReference type="Pfam" id="PF00004">
    <property type="entry name" value="AAA"/>
    <property type="match status" value="1"/>
</dbReference>
<name>A0ABR2DFZ5_9ROSI</name>
<gene>
    <name evidence="3" type="ORF">V6N12_044001</name>
</gene>
<organism evidence="3 4">
    <name type="scientific">Hibiscus sabdariffa</name>
    <name type="common">roselle</name>
    <dbReference type="NCBI Taxonomy" id="183260"/>
    <lineage>
        <taxon>Eukaryota</taxon>
        <taxon>Viridiplantae</taxon>
        <taxon>Streptophyta</taxon>
        <taxon>Embryophyta</taxon>
        <taxon>Tracheophyta</taxon>
        <taxon>Spermatophyta</taxon>
        <taxon>Magnoliopsida</taxon>
        <taxon>eudicotyledons</taxon>
        <taxon>Gunneridae</taxon>
        <taxon>Pentapetalae</taxon>
        <taxon>rosids</taxon>
        <taxon>malvids</taxon>
        <taxon>Malvales</taxon>
        <taxon>Malvaceae</taxon>
        <taxon>Malvoideae</taxon>
        <taxon>Hibiscus</taxon>
    </lineage>
</organism>
<dbReference type="Gene3D" id="3.40.50.300">
    <property type="entry name" value="P-loop containing nucleotide triphosphate hydrolases"/>
    <property type="match status" value="1"/>
</dbReference>
<dbReference type="InterPro" id="IPR050168">
    <property type="entry name" value="AAA_ATPase_domain"/>
</dbReference>
<evidence type="ECO:0000313" key="4">
    <source>
        <dbReference type="Proteomes" id="UP001472677"/>
    </source>
</evidence>
<evidence type="ECO:0000259" key="1">
    <source>
        <dbReference type="Pfam" id="PF00004"/>
    </source>
</evidence>
<feature type="domain" description="ATPase AAA-type core" evidence="1">
    <location>
        <begin position="79"/>
        <end position="119"/>
    </location>
</feature>
<dbReference type="PANTHER" id="PTHR23077:SF200">
    <property type="entry name" value="CELL DIVISION CONTROL PROTEIN 48 HOMOLOG E"/>
    <property type="match status" value="1"/>
</dbReference>
<reference evidence="3 4" key="1">
    <citation type="journal article" date="2024" name="G3 (Bethesda)">
        <title>Genome assembly of Hibiscus sabdariffa L. provides insights into metabolisms of medicinal natural products.</title>
        <authorList>
            <person name="Kim T."/>
        </authorList>
    </citation>
    <scope>NUCLEOTIDE SEQUENCE [LARGE SCALE GENOMIC DNA]</scope>
    <source>
        <strain evidence="3">TK-2024</strain>
        <tissue evidence="3">Old leaves</tissue>
    </source>
</reference>